<dbReference type="InterPro" id="IPR055563">
    <property type="entry name" value="CdpA_N"/>
</dbReference>
<name>A0A1N6WX60_9EURY</name>
<keyword evidence="2" id="KW-0812">Transmembrane</keyword>
<feature type="compositionally biased region" description="Polar residues" evidence="1">
    <location>
        <begin position="202"/>
        <end position="211"/>
    </location>
</feature>
<feature type="transmembrane region" description="Helical" evidence="2">
    <location>
        <begin position="120"/>
        <end position="144"/>
    </location>
</feature>
<accession>A0A1N6WX60</accession>
<feature type="transmembrane region" description="Helical" evidence="2">
    <location>
        <begin position="87"/>
        <end position="108"/>
    </location>
</feature>
<evidence type="ECO:0000256" key="1">
    <source>
        <dbReference type="SAM" id="MobiDB-lite"/>
    </source>
</evidence>
<dbReference type="OrthoDB" id="235883at2157"/>
<dbReference type="InterPro" id="IPR055564">
    <property type="entry name" value="CdpA_C"/>
</dbReference>
<feature type="region of interest" description="Disordered" evidence="1">
    <location>
        <begin position="188"/>
        <end position="242"/>
    </location>
</feature>
<keyword evidence="6" id="KW-1185">Reference proteome</keyword>
<dbReference type="Pfam" id="PF23600">
    <property type="entry name" value="CdpA_N"/>
    <property type="match status" value="1"/>
</dbReference>
<dbReference type="AlphaFoldDB" id="A0A1N6WX60"/>
<keyword evidence="2" id="KW-1133">Transmembrane helix</keyword>
<sequence length="286" mass="30072">MTSLGETYQGRDGVKKRPRRLYLGVGLFLAGSLLVIVGILAATTTAFAGAGVGQYGSYKIAGITAGLGIPAVFVGIFTVLPATSKQVRAAVAIGSSISVLGVAMFWYAYPQHWRGFGQNLTLPVVAVYFVGLITTFCCLFVAVVNFKTRNDPGGTVTMEVTRKGETKIVEVERKSGFGSVGIFGDPPEDGMDAVSDGGATTDDISSPMGSEQTQTADDATATTAGTTTITGTTTNSASPANPTDAYCGNCTHFDYVRTDSGMTPYCGLHDQRMTDMDACEQWQSNR</sequence>
<keyword evidence="2" id="KW-0472">Membrane</keyword>
<feature type="domain" description="Cell division protein A C-terminal" evidence="4">
    <location>
        <begin position="244"/>
        <end position="285"/>
    </location>
</feature>
<evidence type="ECO:0000256" key="2">
    <source>
        <dbReference type="SAM" id="Phobius"/>
    </source>
</evidence>
<proteinExistence type="predicted"/>
<dbReference type="InterPro" id="IPR036259">
    <property type="entry name" value="MFS_trans_sf"/>
</dbReference>
<feature type="transmembrane region" description="Helical" evidence="2">
    <location>
        <begin position="60"/>
        <end position="80"/>
    </location>
</feature>
<organism evidence="5 6">
    <name type="scientific">Haladaptatus litoreus</name>
    <dbReference type="NCBI Taxonomy" id="553468"/>
    <lineage>
        <taxon>Archaea</taxon>
        <taxon>Methanobacteriati</taxon>
        <taxon>Methanobacteriota</taxon>
        <taxon>Stenosarchaea group</taxon>
        <taxon>Halobacteria</taxon>
        <taxon>Halobacteriales</taxon>
        <taxon>Haladaptataceae</taxon>
        <taxon>Haladaptatus</taxon>
    </lineage>
</organism>
<feature type="domain" description="Cell division protein A N-terminal" evidence="3">
    <location>
        <begin position="2"/>
        <end position="152"/>
    </location>
</feature>
<feature type="compositionally biased region" description="Low complexity" evidence="1">
    <location>
        <begin position="212"/>
        <end position="234"/>
    </location>
</feature>
<evidence type="ECO:0000313" key="5">
    <source>
        <dbReference type="EMBL" id="SIQ94633.1"/>
    </source>
</evidence>
<dbReference type="Gene3D" id="1.20.1250.20">
    <property type="entry name" value="MFS general substrate transporter like domains"/>
    <property type="match status" value="1"/>
</dbReference>
<dbReference type="Proteomes" id="UP000186914">
    <property type="component" value="Unassembled WGS sequence"/>
</dbReference>
<feature type="transmembrane region" description="Helical" evidence="2">
    <location>
        <begin position="21"/>
        <end position="48"/>
    </location>
</feature>
<evidence type="ECO:0000313" key="6">
    <source>
        <dbReference type="Proteomes" id="UP000186914"/>
    </source>
</evidence>
<evidence type="ECO:0000259" key="4">
    <source>
        <dbReference type="Pfam" id="PF23601"/>
    </source>
</evidence>
<dbReference type="RefSeq" id="WP_076428317.1">
    <property type="nucleotide sequence ID" value="NZ_FTNO01000001.1"/>
</dbReference>
<reference evidence="6" key="1">
    <citation type="submission" date="2017-01" db="EMBL/GenBank/DDBJ databases">
        <authorList>
            <person name="Varghese N."/>
            <person name="Submissions S."/>
        </authorList>
    </citation>
    <scope>NUCLEOTIDE SEQUENCE [LARGE SCALE GENOMIC DNA]</scope>
    <source>
        <strain evidence="6">CGMCC 1.7737</strain>
    </source>
</reference>
<evidence type="ECO:0000259" key="3">
    <source>
        <dbReference type="Pfam" id="PF23600"/>
    </source>
</evidence>
<dbReference type="EMBL" id="FTNO01000001">
    <property type="protein sequence ID" value="SIQ94633.1"/>
    <property type="molecule type" value="Genomic_DNA"/>
</dbReference>
<protein>
    <submittedName>
        <fullName evidence="5">Uncharacterized protein</fullName>
    </submittedName>
</protein>
<gene>
    <name evidence="5" type="ORF">SAMN05421858_0902</name>
</gene>
<dbReference type="Pfam" id="PF23601">
    <property type="entry name" value="CdpA_C"/>
    <property type="match status" value="1"/>
</dbReference>